<dbReference type="Proteomes" id="UP000092819">
    <property type="component" value="Unassembled WGS sequence"/>
</dbReference>
<gene>
    <name evidence="1" type="ORF">VCE7224_00466</name>
</gene>
<organism evidence="1 2">
    <name type="scientific">Vibrio celticus</name>
    <dbReference type="NCBI Taxonomy" id="446372"/>
    <lineage>
        <taxon>Bacteria</taxon>
        <taxon>Pseudomonadati</taxon>
        <taxon>Pseudomonadota</taxon>
        <taxon>Gammaproteobacteria</taxon>
        <taxon>Vibrionales</taxon>
        <taxon>Vibrionaceae</taxon>
        <taxon>Vibrio</taxon>
    </lineage>
</organism>
<reference evidence="2" key="1">
    <citation type="submission" date="2016-06" db="EMBL/GenBank/DDBJ databases">
        <authorList>
            <person name="Rodrigo-Torres L."/>
            <person name="Arahal D.R."/>
        </authorList>
    </citation>
    <scope>NUCLEOTIDE SEQUENCE [LARGE SCALE GENOMIC DNA]</scope>
    <source>
        <strain evidence="2">CECT 7224</strain>
    </source>
</reference>
<dbReference type="AlphaFoldDB" id="A0A1C3J9C9"/>
<dbReference type="EMBL" id="FLQZ01000008">
    <property type="protein sequence ID" value="SBT11749.1"/>
    <property type="molecule type" value="Genomic_DNA"/>
</dbReference>
<evidence type="ECO:0000313" key="2">
    <source>
        <dbReference type="Proteomes" id="UP000092819"/>
    </source>
</evidence>
<keyword evidence="2" id="KW-1185">Reference proteome</keyword>
<proteinExistence type="predicted"/>
<evidence type="ECO:0000313" key="1">
    <source>
        <dbReference type="EMBL" id="SBT11749.1"/>
    </source>
</evidence>
<protein>
    <submittedName>
        <fullName evidence="1">Uncharacterized protein</fullName>
    </submittedName>
</protein>
<name>A0A1C3J9C9_9VIBR</name>
<sequence length="35" mass="3997">MNAPDELKAYLKYASLSLLNREFANQEALNIDLNN</sequence>
<accession>A0A1C3J9C9</accession>